<dbReference type="GO" id="GO:0000156">
    <property type="term" value="F:phosphorelay response regulator activity"/>
    <property type="evidence" value="ECO:0007669"/>
    <property type="project" value="TreeGrafter"/>
</dbReference>
<feature type="DNA-binding region" description="OmpR/PhoB-type" evidence="7">
    <location>
        <begin position="127"/>
        <end position="225"/>
    </location>
</feature>
<protein>
    <submittedName>
        <fullName evidence="10">Response regulator MprA</fullName>
    </submittedName>
</protein>
<dbReference type="GO" id="GO:0032993">
    <property type="term" value="C:protein-DNA complex"/>
    <property type="evidence" value="ECO:0007669"/>
    <property type="project" value="TreeGrafter"/>
</dbReference>
<evidence type="ECO:0000256" key="1">
    <source>
        <dbReference type="ARBA" id="ARBA00022553"/>
    </source>
</evidence>
<evidence type="ECO:0000256" key="4">
    <source>
        <dbReference type="ARBA" id="ARBA00023125"/>
    </source>
</evidence>
<comment type="caution">
    <text evidence="10">The sequence shown here is derived from an EMBL/GenBank/DDBJ whole genome shotgun (WGS) entry which is preliminary data.</text>
</comment>
<dbReference type="FunFam" id="1.10.10.10:FF:000005">
    <property type="entry name" value="Two-component system response regulator"/>
    <property type="match status" value="1"/>
</dbReference>
<dbReference type="SMART" id="SM00862">
    <property type="entry name" value="Trans_reg_C"/>
    <property type="match status" value="1"/>
</dbReference>
<name>A0A399F114_9DEIN</name>
<evidence type="ECO:0000256" key="5">
    <source>
        <dbReference type="ARBA" id="ARBA00023163"/>
    </source>
</evidence>
<dbReference type="SUPFAM" id="SSF52172">
    <property type="entry name" value="CheY-like"/>
    <property type="match status" value="1"/>
</dbReference>
<dbReference type="Gene3D" id="1.10.10.10">
    <property type="entry name" value="Winged helix-like DNA-binding domain superfamily/Winged helix DNA-binding domain"/>
    <property type="match status" value="1"/>
</dbReference>
<dbReference type="RefSeq" id="WP_119275935.1">
    <property type="nucleotide sequence ID" value="NZ_QWLA01000006.1"/>
</dbReference>
<dbReference type="EMBL" id="QWLA01000006">
    <property type="protein sequence ID" value="RIH88979.1"/>
    <property type="molecule type" value="Genomic_DNA"/>
</dbReference>
<dbReference type="Proteomes" id="UP000265341">
    <property type="component" value="Unassembled WGS sequence"/>
</dbReference>
<dbReference type="GO" id="GO:0000976">
    <property type="term" value="F:transcription cis-regulatory region binding"/>
    <property type="evidence" value="ECO:0007669"/>
    <property type="project" value="TreeGrafter"/>
</dbReference>
<keyword evidence="5" id="KW-0804">Transcription</keyword>
<dbReference type="FunFam" id="3.40.50.2300:FF:000001">
    <property type="entry name" value="DNA-binding response regulator PhoB"/>
    <property type="match status" value="1"/>
</dbReference>
<dbReference type="InterPro" id="IPR036388">
    <property type="entry name" value="WH-like_DNA-bd_sf"/>
</dbReference>
<dbReference type="GO" id="GO:0006355">
    <property type="term" value="P:regulation of DNA-templated transcription"/>
    <property type="evidence" value="ECO:0007669"/>
    <property type="project" value="InterPro"/>
</dbReference>
<keyword evidence="1 6" id="KW-0597">Phosphoprotein</keyword>
<feature type="domain" description="Response regulatory" evidence="8">
    <location>
        <begin position="6"/>
        <end position="120"/>
    </location>
</feature>
<reference evidence="10 11" key="1">
    <citation type="submission" date="2018-08" db="EMBL/GenBank/DDBJ databases">
        <title>Meiothermus roseus NBRC 110900 genome sequencing project.</title>
        <authorList>
            <person name="Da Costa M.S."/>
            <person name="Albuquerque L."/>
            <person name="Raposo P."/>
            <person name="Froufe H.J.C."/>
            <person name="Barroso C.S."/>
            <person name="Egas C."/>
        </authorList>
    </citation>
    <scope>NUCLEOTIDE SEQUENCE [LARGE SCALE GENOMIC DNA]</scope>
    <source>
        <strain evidence="10 11">NBRC 110900</strain>
    </source>
</reference>
<dbReference type="Pfam" id="PF00072">
    <property type="entry name" value="Response_reg"/>
    <property type="match status" value="1"/>
</dbReference>
<dbReference type="OrthoDB" id="9790442at2"/>
<dbReference type="PANTHER" id="PTHR48111">
    <property type="entry name" value="REGULATOR OF RPOS"/>
    <property type="match status" value="1"/>
</dbReference>
<evidence type="ECO:0000256" key="6">
    <source>
        <dbReference type="PROSITE-ProRule" id="PRU00169"/>
    </source>
</evidence>
<evidence type="ECO:0000256" key="3">
    <source>
        <dbReference type="ARBA" id="ARBA00023015"/>
    </source>
</evidence>
<gene>
    <name evidence="10" type="primary">mprA_1</name>
    <name evidence="10" type="ORF">Mrose_00586</name>
</gene>
<dbReference type="Pfam" id="PF00486">
    <property type="entry name" value="Trans_reg_C"/>
    <property type="match status" value="1"/>
</dbReference>
<keyword evidence="11" id="KW-1185">Reference proteome</keyword>
<dbReference type="InterPro" id="IPR001789">
    <property type="entry name" value="Sig_transdc_resp-reg_receiver"/>
</dbReference>
<keyword evidence="4 7" id="KW-0238">DNA-binding</keyword>
<evidence type="ECO:0000259" key="9">
    <source>
        <dbReference type="PROSITE" id="PS51755"/>
    </source>
</evidence>
<proteinExistence type="predicted"/>
<dbReference type="Gene3D" id="3.40.50.2300">
    <property type="match status" value="1"/>
</dbReference>
<organism evidence="10 11">
    <name type="scientific">Calidithermus roseus</name>
    <dbReference type="NCBI Taxonomy" id="1644118"/>
    <lineage>
        <taxon>Bacteria</taxon>
        <taxon>Thermotogati</taxon>
        <taxon>Deinococcota</taxon>
        <taxon>Deinococci</taxon>
        <taxon>Thermales</taxon>
        <taxon>Thermaceae</taxon>
        <taxon>Calidithermus</taxon>
    </lineage>
</organism>
<feature type="domain" description="OmpR/PhoB-type" evidence="9">
    <location>
        <begin position="127"/>
        <end position="225"/>
    </location>
</feature>
<dbReference type="CDD" id="cd00383">
    <property type="entry name" value="trans_reg_C"/>
    <property type="match status" value="1"/>
</dbReference>
<dbReference type="GO" id="GO:0005829">
    <property type="term" value="C:cytosol"/>
    <property type="evidence" value="ECO:0007669"/>
    <property type="project" value="TreeGrafter"/>
</dbReference>
<dbReference type="PANTHER" id="PTHR48111:SF22">
    <property type="entry name" value="REGULATOR OF RPOS"/>
    <property type="match status" value="1"/>
</dbReference>
<dbReference type="InterPro" id="IPR001867">
    <property type="entry name" value="OmpR/PhoB-type_DNA-bd"/>
</dbReference>
<dbReference type="PROSITE" id="PS51755">
    <property type="entry name" value="OMPR_PHOB"/>
    <property type="match status" value="1"/>
</dbReference>
<dbReference type="InterPro" id="IPR039420">
    <property type="entry name" value="WalR-like"/>
</dbReference>
<evidence type="ECO:0000313" key="11">
    <source>
        <dbReference type="Proteomes" id="UP000265341"/>
    </source>
</evidence>
<accession>A0A399F114</accession>
<evidence type="ECO:0000259" key="8">
    <source>
        <dbReference type="PROSITE" id="PS50110"/>
    </source>
</evidence>
<feature type="modified residue" description="4-aspartylphosphate" evidence="6">
    <location>
        <position position="55"/>
    </location>
</feature>
<sequence>MIVLKRILIIDDDEGITHFLKVGLSYEGYAVDTATTGEEGLRMARERMPDLVVLDWMLPELSGLEVLRRLKSANEKLPVIMLTGKDAPDDQVTSLEAGADDYVLKPVRFEILLARIRARMRGYEGQPEVISYADLRMEPLAHTAFRGSREIQLTGLEYRLLQLLAENPERVFSKSSILDRIWGEDFFGDPNVVEVYIKQLRQKLEAGGEPRLIQTIRGVGYVLRAPPAEG</sequence>
<dbReference type="AlphaFoldDB" id="A0A399F114"/>
<keyword evidence="3" id="KW-0805">Transcription regulation</keyword>
<evidence type="ECO:0000256" key="2">
    <source>
        <dbReference type="ARBA" id="ARBA00023012"/>
    </source>
</evidence>
<keyword evidence="2" id="KW-0902">Two-component regulatory system</keyword>
<dbReference type="InterPro" id="IPR011006">
    <property type="entry name" value="CheY-like_superfamily"/>
</dbReference>
<dbReference type="PROSITE" id="PS50110">
    <property type="entry name" value="RESPONSE_REGULATORY"/>
    <property type="match status" value="1"/>
</dbReference>
<dbReference type="SMART" id="SM00448">
    <property type="entry name" value="REC"/>
    <property type="match status" value="1"/>
</dbReference>
<evidence type="ECO:0000313" key="10">
    <source>
        <dbReference type="EMBL" id="RIH88979.1"/>
    </source>
</evidence>
<dbReference type="CDD" id="cd17574">
    <property type="entry name" value="REC_OmpR"/>
    <property type="match status" value="1"/>
</dbReference>
<evidence type="ECO:0000256" key="7">
    <source>
        <dbReference type="PROSITE-ProRule" id="PRU01091"/>
    </source>
</evidence>